<evidence type="ECO:0000256" key="4">
    <source>
        <dbReference type="ARBA" id="ARBA00023136"/>
    </source>
</evidence>
<evidence type="ECO:0000313" key="7">
    <source>
        <dbReference type="Proteomes" id="UP001596037"/>
    </source>
</evidence>
<dbReference type="Pfam" id="PF01124">
    <property type="entry name" value="MAPEG"/>
    <property type="match status" value="1"/>
</dbReference>
<evidence type="ECO:0000256" key="2">
    <source>
        <dbReference type="ARBA" id="ARBA00022692"/>
    </source>
</evidence>
<dbReference type="InterPro" id="IPR001129">
    <property type="entry name" value="Membr-assoc_MAPEG"/>
</dbReference>
<evidence type="ECO:0000256" key="5">
    <source>
        <dbReference type="SAM" id="Phobius"/>
    </source>
</evidence>
<evidence type="ECO:0000313" key="6">
    <source>
        <dbReference type="EMBL" id="MFC5498610.1"/>
    </source>
</evidence>
<accession>A0ABW0NF37</accession>
<feature type="transmembrane region" description="Helical" evidence="5">
    <location>
        <begin position="63"/>
        <end position="93"/>
    </location>
</feature>
<dbReference type="InterPro" id="IPR023352">
    <property type="entry name" value="MAPEG-like_dom_sf"/>
</dbReference>
<feature type="transmembrane region" description="Helical" evidence="5">
    <location>
        <begin position="105"/>
        <end position="128"/>
    </location>
</feature>
<gene>
    <name evidence="6" type="ORF">ACFPOE_13770</name>
</gene>
<comment type="subcellular location">
    <subcellularLocation>
        <location evidence="1">Membrane</location>
    </subcellularLocation>
</comment>
<evidence type="ECO:0000256" key="3">
    <source>
        <dbReference type="ARBA" id="ARBA00022989"/>
    </source>
</evidence>
<protein>
    <submittedName>
        <fullName evidence="6">MAPEG family protein</fullName>
    </submittedName>
</protein>
<sequence length="129" mass="14155">MKTELWYLVLVTAFTGLLWVPYILDRVLVRGLVDAVGYPDNPKPQSLWAQRLMKAHANAVENLVVFAALVLAAQVAGVSNGTIATAAMVYFWARVVHAAVYTLGIPWLRTLAFTVGFLCQAAIALQLLR</sequence>
<reference evidence="7" key="1">
    <citation type="journal article" date="2019" name="Int. J. Syst. Evol. Microbiol.">
        <title>The Global Catalogue of Microorganisms (GCM) 10K type strain sequencing project: providing services to taxonomists for standard genome sequencing and annotation.</title>
        <authorList>
            <consortium name="The Broad Institute Genomics Platform"/>
            <consortium name="The Broad Institute Genome Sequencing Center for Infectious Disease"/>
            <person name="Wu L."/>
            <person name="Ma J."/>
        </authorList>
    </citation>
    <scope>NUCLEOTIDE SEQUENCE [LARGE SCALE GENOMIC DNA]</scope>
    <source>
        <strain evidence="7">CCUG 57401</strain>
    </source>
</reference>
<dbReference type="PANTHER" id="PTHR35371:SF1">
    <property type="entry name" value="BLR7753 PROTEIN"/>
    <property type="match status" value="1"/>
</dbReference>
<dbReference type="Gene3D" id="1.20.120.550">
    <property type="entry name" value="Membrane associated eicosanoid/glutathione metabolism-like domain"/>
    <property type="match status" value="1"/>
</dbReference>
<keyword evidence="3 5" id="KW-1133">Transmembrane helix</keyword>
<dbReference type="RefSeq" id="WP_376850698.1">
    <property type="nucleotide sequence ID" value="NZ_JBHSMF010000009.1"/>
</dbReference>
<feature type="transmembrane region" description="Helical" evidence="5">
    <location>
        <begin position="6"/>
        <end position="24"/>
    </location>
</feature>
<proteinExistence type="predicted"/>
<keyword evidence="4 5" id="KW-0472">Membrane</keyword>
<dbReference type="EMBL" id="JBHSMF010000009">
    <property type="protein sequence ID" value="MFC5498610.1"/>
    <property type="molecule type" value="Genomic_DNA"/>
</dbReference>
<dbReference type="Proteomes" id="UP001596037">
    <property type="component" value="Unassembled WGS sequence"/>
</dbReference>
<keyword evidence="2 5" id="KW-0812">Transmembrane</keyword>
<keyword evidence="7" id="KW-1185">Reference proteome</keyword>
<organism evidence="6 7">
    <name type="scientific">Caenimonas terrae</name>
    <dbReference type="NCBI Taxonomy" id="696074"/>
    <lineage>
        <taxon>Bacteria</taxon>
        <taxon>Pseudomonadati</taxon>
        <taxon>Pseudomonadota</taxon>
        <taxon>Betaproteobacteria</taxon>
        <taxon>Burkholderiales</taxon>
        <taxon>Comamonadaceae</taxon>
        <taxon>Caenimonas</taxon>
    </lineage>
</organism>
<name>A0ABW0NF37_9BURK</name>
<comment type="caution">
    <text evidence="6">The sequence shown here is derived from an EMBL/GenBank/DDBJ whole genome shotgun (WGS) entry which is preliminary data.</text>
</comment>
<dbReference type="SUPFAM" id="SSF161084">
    <property type="entry name" value="MAPEG domain-like"/>
    <property type="match status" value="1"/>
</dbReference>
<evidence type="ECO:0000256" key="1">
    <source>
        <dbReference type="ARBA" id="ARBA00004370"/>
    </source>
</evidence>
<dbReference type="PANTHER" id="PTHR35371">
    <property type="entry name" value="INNER MEMBRANE PROTEIN"/>
    <property type="match status" value="1"/>
</dbReference>